<sequence length="51" mass="5655">MARIQITDLNPSDFGLIEGVTDEELMAINGGGWFTDFLRDAADFIDYVFGP</sequence>
<dbReference type="AlphaFoldDB" id="A0A6J4NZ34"/>
<accession>A0A6J4NZ34</accession>
<proteinExistence type="predicted"/>
<organism evidence="1">
    <name type="scientific">uncultured Microcoleus sp</name>
    <dbReference type="NCBI Taxonomy" id="259945"/>
    <lineage>
        <taxon>Bacteria</taxon>
        <taxon>Bacillati</taxon>
        <taxon>Cyanobacteriota</taxon>
        <taxon>Cyanophyceae</taxon>
        <taxon>Oscillatoriophycideae</taxon>
        <taxon>Oscillatoriales</taxon>
        <taxon>Microcoleaceae</taxon>
        <taxon>Microcoleus</taxon>
        <taxon>environmental samples</taxon>
    </lineage>
</organism>
<protein>
    <recommendedName>
        <fullName evidence="2">Bacteriocin</fullName>
    </recommendedName>
</protein>
<dbReference type="EMBL" id="CADCTZ010001500">
    <property type="protein sequence ID" value="CAA9401802.1"/>
    <property type="molecule type" value="Genomic_DNA"/>
</dbReference>
<gene>
    <name evidence="1" type="ORF">AVDCRST_MAG84-6180</name>
</gene>
<reference evidence="1" key="1">
    <citation type="submission" date="2020-02" db="EMBL/GenBank/DDBJ databases">
        <authorList>
            <person name="Meier V. D."/>
        </authorList>
    </citation>
    <scope>NUCLEOTIDE SEQUENCE</scope>
    <source>
        <strain evidence="1">AVDCRST_MAG84</strain>
    </source>
</reference>
<name>A0A6J4NZ34_9CYAN</name>
<evidence type="ECO:0008006" key="2">
    <source>
        <dbReference type="Google" id="ProtNLM"/>
    </source>
</evidence>
<evidence type="ECO:0000313" key="1">
    <source>
        <dbReference type="EMBL" id="CAA9401802.1"/>
    </source>
</evidence>